<accession>A0AAV4QQ02</accession>
<gene>
    <name evidence="1" type="ORF">CEXT_181921</name>
</gene>
<keyword evidence="2" id="KW-1185">Reference proteome</keyword>
<reference evidence="1 2" key="1">
    <citation type="submission" date="2021-06" db="EMBL/GenBank/DDBJ databases">
        <title>Caerostris extrusa draft genome.</title>
        <authorList>
            <person name="Kono N."/>
            <person name="Arakawa K."/>
        </authorList>
    </citation>
    <scope>NUCLEOTIDE SEQUENCE [LARGE SCALE GENOMIC DNA]</scope>
</reference>
<comment type="caution">
    <text evidence="1">The sequence shown here is derived from an EMBL/GenBank/DDBJ whole genome shotgun (WGS) entry which is preliminary data.</text>
</comment>
<dbReference type="AlphaFoldDB" id="A0AAV4QQ02"/>
<evidence type="ECO:0000313" key="2">
    <source>
        <dbReference type="Proteomes" id="UP001054945"/>
    </source>
</evidence>
<name>A0AAV4QQ02_CAEEX</name>
<dbReference type="Proteomes" id="UP001054945">
    <property type="component" value="Unassembled WGS sequence"/>
</dbReference>
<dbReference type="EMBL" id="BPLR01006528">
    <property type="protein sequence ID" value="GIY10461.1"/>
    <property type="molecule type" value="Genomic_DNA"/>
</dbReference>
<proteinExistence type="predicted"/>
<sequence length="83" mass="9649">MKIQWRVSQLPLKVSEVISPPLIYRGCNILKWNALWLSEKGSGNKMNDFPLRKMVRIKNCPVNKSLENALRKLQLCEPERLGE</sequence>
<evidence type="ECO:0000313" key="1">
    <source>
        <dbReference type="EMBL" id="GIY10461.1"/>
    </source>
</evidence>
<organism evidence="1 2">
    <name type="scientific">Caerostris extrusa</name>
    <name type="common">Bark spider</name>
    <name type="synonym">Caerostris bankana</name>
    <dbReference type="NCBI Taxonomy" id="172846"/>
    <lineage>
        <taxon>Eukaryota</taxon>
        <taxon>Metazoa</taxon>
        <taxon>Ecdysozoa</taxon>
        <taxon>Arthropoda</taxon>
        <taxon>Chelicerata</taxon>
        <taxon>Arachnida</taxon>
        <taxon>Araneae</taxon>
        <taxon>Araneomorphae</taxon>
        <taxon>Entelegynae</taxon>
        <taxon>Araneoidea</taxon>
        <taxon>Araneidae</taxon>
        <taxon>Caerostris</taxon>
    </lineage>
</organism>
<protein>
    <submittedName>
        <fullName evidence="1">Uncharacterized protein</fullName>
    </submittedName>
</protein>